<evidence type="ECO:0000256" key="4">
    <source>
        <dbReference type="ARBA" id="ARBA00022989"/>
    </source>
</evidence>
<dbReference type="PANTHER" id="PTHR16172">
    <property type="entry name" value="MAJOR FACILITATOR SUPERFAMILY DOMAIN-CONTAINING PROTEIN 6-LIKE"/>
    <property type="match status" value="1"/>
</dbReference>
<dbReference type="InterPro" id="IPR036259">
    <property type="entry name" value="MFS_trans_sf"/>
</dbReference>
<evidence type="ECO:0000256" key="7">
    <source>
        <dbReference type="SAM" id="Phobius"/>
    </source>
</evidence>
<feature type="transmembrane region" description="Helical" evidence="7">
    <location>
        <begin position="427"/>
        <end position="446"/>
    </location>
</feature>
<dbReference type="GO" id="GO:0016020">
    <property type="term" value="C:membrane"/>
    <property type="evidence" value="ECO:0007669"/>
    <property type="project" value="UniProtKB-SubCell"/>
</dbReference>
<feature type="region of interest" description="Disordered" evidence="6">
    <location>
        <begin position="617"/>
        <end position="639"/>
    </location>
</feature>
<feature type="transmembrane region" description="Helical" evidence="7">
    <location>
        <begin position="346"/>
        <end position="368"/>
    </location>
</feature>
<sequence length="639" mass="72552">MDLKRKKNVKELVEFADQMSTNYSRSTFQRLLNQSDVHLARVDKPLLVFKAFYFFLYSSLATTFPFLSSYFRQIGFSSYQVDVLVSVRPFVQLLLSPLWGVLADRYLPKKMMLQFCTFVWLIGTISLAFVEPTGQMCQLVSLNETDSKVINSTVMQTGFFRRRRVSEYFTRRSKLIPRNPINDLRSTNGFDSVEVQISSGSGSPQESEVSGSGTGESFDHSREPNITSNNNTRSITTIPISNLKSKPKEPLNQIQFNFTTRNELRENTSRLHHIFVGALALVVFEEIFLCPVFFMADTVLLAKQVEEDTAVYGYQKQFGSIGYLIFFLITGILVNNSQRQMCGHIYADYVINFCFYCVITIVILLVLIKFEIPQRPVENFPNERLKTTYNTKHYGTFAATAAFMGFSHSVISKFHVTYLSKAKGGHITSTIMFFGFLGEPLGFFLSHKLIRHMGDINMIFTVLVSYMFNHFACSFVTSSWQLIPLGLLEGFTFATSFVVCTTYLANSSPLDCLATVQGVFQSIYWGVGGILGLVFGESLTRVAGPIIAFRIFTMAAVISIVIFTTGLKHLNFRHRNYYSVLLDTFHNCVDSEKIQNKNLSYTNDTRAQNQFNGQFQQASVGVAEPEASDSRTEDWDKYY</sequence>
<evidence type="ECO:0000313" key="10">
    <source>
        <dbReference type="Proteomes" id="UP000275408"/>
    </source>
</evidence>
<dbReference type="EMBL" id="RCHS01002445">
    <property type="protein sequence ID" value="RMX47305.1"/>
    <property type="molecule type" value="Genomic_DNA"/>
</dbReference>
<feature type="transmembrane region" description="Helical" evidence="7">
    <location>
        <begin position="274"/>
        <end position="294"/>
    </location>
</feature>
<keyword evidence="10" id="KW-1185">Reference proteome</keyword>
<feature type="compositionally biased region" description="Basic and acidic residues" evidence="6">
    <location>
        <begin position="628"/>
        <end position="639"/>
    </location>
</feature>
<gene>
    <name evidence="9" type="ORF">pdam_00012682</name>
</gene>
<feature type="transmembrane region" description="Helical" evidence="7">
    <location>
        <begin position="111"/>
        <end position="130"/>
    </location>
</feature>
<dbReference type="InterPro" id="IPR024989">
    <property type="entry name" value="MFS_assoc_dom"/>
</dbReference>
<protein>
    <recommendedName>
        <fullName evidence="8">Major facilitator superfamily associated domain-containing protein</fullName>
    </recommendedName>
</protein>
<evidence type="ECO:0000256" key="2">
    <source>
        <dbReference type="ARBA" id="ARBA00005241"/>
    </source>
</evidence>
<keyword evidence="4 7" id="KW-1133">Transmembrane helix</keyword>
<feature type="compositionally biased region" description="Polar residues" evidence="6">
    <location>
        <begin position="195"/>
        <end position="205"/>
    </location>
</feature>
<dbReference type="Proteomes" id="UP000275408">
    <property type="component" value="Unassembled WGS sequence"/>
</dbReference>
<dbReference type="PANTHER" id="PTHR16172:SF2">
    <property type="entry name" value="MAJOR FACILITATOR SUPERFAMILY DOMAIN-CONTAINING PROTEIN 6"/>
    <property type="match status" value="1"/>
</dbReference>
<feature type="transmembrane region" description="Helical" evidence="7">
    <location>
        <begin position="547"/>
        <end position="567"/>
    </location>
</feature>
<dbReference type="OrthoDB" id="515887at2759"/>
<evidence type="ECO:0000256" key="3">
    <source>
        <dbReference type="ARBA" id="ARBA00022692"/>
    </source>
</evidence>
<dbReference type="AlphaFoldDB" id="A0A3M6U0S3"/>
<evidence type="ECO:0000256" key="5">
    <source>
        <dbReference type="ARBA" id="ARBA00023136"/>
    </source>
</evidence>
<feature type="transmembrane region" description="Helical" evidence="7">
    <location>
        <begin position="314"/>
        <end position="334"/>
    </location>
</feature>
<proteinExistence type="inferred from homology"/>
<evidence type="ECO:0000313" key="9">
    <source>
        <dbReference type="EMBL" id="RMX47305.1"/>
    </source>
</evidence>
<feature type="transmembrane region" description="Helical" evidence="7">
    <location>
        <begin position="512"/>
        <end position="535"/>
    </location>
</feature>
<dbReference type="Pfam" id="PF12832">
    <property type="entry name" value="MFS_1_like"/>
    <property type="match status" value="1"/>
</dbReference>
<feature type="region of interest" description="Disordered" evidence="6">
    <location>
        <begin position="195"/>
        <end position="246"/>
    </location>
</feature>
<accession>A0A3M6U0S3</accession>
<feature type="transmembrane region" description="Helical" evidence="7">
    <location>
        <begin position="458"/>
        <end position="477"/>
    </location>
</feature>
<evidence type="ECO:0000256" key="1">
    <source>
        <dbReference type="ARBA" id="ARBA00004141"/>
    </source>
</evidence>
<feature type="compositionally biased region" description="Low complexity" evidence="6">
    <location>
        <begin position="224"/>
        <end position="242"/>
    </location>
</feature>
<feature type="domain" description="Major facilitator superfamily associated" evidence="8">
    <location>
        <begin position="48"/>
        <end position="550"/>
    </location>
</feature>
<evidence type="ECO:0000256" key="6">
    <source>
        <dbReference type="SAM" id="MobiDB-lite"/>
    </source>
</evidence>
<reference evidence="9 10" key="1">
    <citation type="journal article" date="2018" name="Sci. Rep.">
        <title>Comparative analysis of the Pocillopora damicornis genome highlights role of immune system in coral evolution.</title>
        <authorList>
            <person name="Cunning R."/>
            <person name="Bay R.A."/>
            <person name="Gillette P."/>
            <person name="Baker A.C."/>
            <person name="Traylor-Knowles N."/>
        </authorList>
    </citation>
    <scope>NUCLEOTIDE SEQUENCE [LARGE SCALE GENOMIC DNA]</scope>
    <source>
        <strain evidence="9">RSMAS</strain>
        <tissue evidence="9">Whole animal</tissue>
    </source>
</reference>
<keyword evidence="5 7" id="KW-0472">Membrane</keyword>
<dbReference type="SUPFAM" id="SSF103473">
    <property type="entry name" value="MFS general substrate transporter"/>
    <property type="match status" value="1"/>
</dbReference>
<comment type="caution">
    <text evidence="9">The sequence shown here is derived from an EMBL/GenBank/DDBJ whole genome shotgun (WGS) entry which is preliminary data.</text>
</comment>
<evidence type="ECO:0000259" key="8">
    <source>
        <dbReference type="Pfam" id="PF12832"/>
    </source>
</evidence>
<keyword evidence="3 7" id="KW-0812">Transmembrane</keyword>
<name>A0A3M6U0S3_POCDA</name>
<dbReference type="InterPro" id="IPR051717">
    <property type="entry name" value="MFS_MFSD6"/>
</dbReference>
<comment type="subcellular location">
    <subcellularLocation>
        <location evidence="1">Membrane</location>
        <topology evidence="1">Multi-pass membrane protein</topology>
    </subcellularLocation>
</comment>
<comment type="similarity">
    <text evidence="2">Belongs to the major facilitator superfamily. MFSD6 family.</text>
</comment>
<feature type="transmembrane region" description="Helical" evidence="7">
    <location>
        <begin position="51"/>
        <end position="71"/>
    </location>
</feature>
<feature type="transmembrane region" description="Helical" evidence="7">
    <location>
        <begin position="483"/>
        <end position="505"/>
    </location>
</feature>
<dbReference type="OMA" id="FMGFSHS"/>
<organism evidence="9 10">
    <name type="scientific">Pocillopora damicornis</name>
    <name type="common">Cauliflower coral</name>
    <name type="synonym">Millepora damicornis</name>
    <dbReference type="NCBI Taxonomy" id="46731"/>
    <lineage>
        <taxon>Eukaryota</taxon>
        <taxon>Metazoa</taxon>
        <taxon>Cnidaria</taxon>
        <taxon>Anthozoa</taxon>
        <taxon>Hexacorallia</taxon>
        <taxon>Scleractinia</taxon>
        <taxon>Astrocoeniina</taxon>
        <taxon>Pocilloporidae</taxon>
        <taxon>Pocillopora</taxon>
    </lineage>
</organism>
<dbReference type="Gene3D" id="1.20.1250.20">
    <property type="entry name" value="MFS general substrate transporter like domains"/>
    <property type="match status" value="2"/>
</dbReference>